<protein>
    <recommendedName>
        <fullName evidence="2">Pectinesterase catalytic domain-containing protein</fullName>
    </recommendedName>
</protein>
<evidence type="ECO:0000313" key="1">
    <source>
        <dbReference type="EMBL" id="GAH15200.1"/>
    </source>
</evidence>
<feature type="non-terminal residue" evidence="1">
    <location>
        <position position="1"/>
    </location>
</feature>
<comment type="caution">
    <text evidence="1">The sequence shown here is derived from an EMBL/GenBank/DDBJ whole genome shotgun (WGS) entry which is preliminary data.</text>
</comment>
<reference evidence="1" key="1">
    <citation type="journal article" date="2014" name="Front. Microbiol.">
        <title>High frequency of phylogenetically diverse reductive dehalogenase-homologous genes in deep subseafloor sedimentary metagenomes.</title>
        <authorList>
            <person name="Kawai M."/>
            <person name="Futagami T."/>
            <person name="Toyoda A."/>
            <person name="Takaki Y."/>
            <person name="Nishi S."/>
            <person name="Hori S."/>
            <person name="Arai W."/>
            <person name="Tsubouchi T."/>
            <person name="Morono Y."/>
            <person name="Uchiyama I."/>
            <person name="Ito T."/>
            <person name="Fujiyama A."/>
            <person name="Inagaki F."/>
            <person name="Takami H."/>
        </authorList>
    </citation>
    <scope>NUCLEOTIDE SEQUENCE</scope>
    <source>
        <strain evidence="1">Expedition CK06-06</strain>
    </source>
</reference>
<evidence type="ECO:0008006" key="2">
    <source>
        <dbReference type="Google" id="ProtNLM"/>
    </source>
</evidence>
<accession>X1E463</accession>
<dbReference type="InterPro" id="IPR011050">
    <property type="entry name" value="Pectin_lyase_fold/virulence"/>
</dbReference>
<feature type="non-terminal residue" evidence="1">
    <location>
        <position position="240"/>
    </location>
</feature>
<gene>
    <name evidence="1" type="ORF">S01H4_56632</name>
</gene>
<dbReference type="InterPro" id="IPR012334">
    <property type="entry name" value="Pectin_lyas_fold"/>
</dbReference>
<dbReference type="SUPFAM" id="SSF51126">
    <property type="entry name" value="Pectin lyase-like"/>
    <property type="match status" value="1"/>
</dbReference>
<dbReference type="EMBL" id="BART01032834">
    <property type="protein sequence ID" value="GAH15200.1"/>
    <property type="molecule type" value="Genomic_DNA"/>
</dbReference>
<dbReference type="Gene3D" id="2.160.20.10">
    <property type="entry name" value="Single-stranded right-handed beta-helix, Pectin lyase-like"/>
    <property type="match status" value="1"/>
</dbReference>
<dbReference type="AlphaFoldDB" id="X1E463"/>
<proteinExistence type="predicted"/>
<organism evidence="1">
    <name type="scientific">marine sediment metagenome</name>
    <dbReference type="NCBI Taxonomy" id="412755"/>
    <lineage>
        <taxon>unclassified sequences</taxon>
        <taxon>metagenomes</taxon>
        <taxon>ecological metagenomes</taxon>
    </lineage>
</organism>
<name>X1E463_9ZZZZ</name>
<sequence length="240" mass="26020">FEAPALDADLIWVLPSVDGTDGQFIKTDGSGNLSFATGGVAYQQVVTVAKDGGDYTTITAALNAILDAATDKRYAILVYPGDYAEVVTCKAWVDIIGIDRHTCRIKKTVSFTASEQALIYSANDVTLKNLSILLTHGGSGFYSDYIIRMDNTTDTFIIDNCKLEAIGSSVRNTFGLGKGAGAARYIQFYNSELRVVNTTGSRHCIAFGRCRGLLENSYFYIQAASTQRAFLIRCDNTALP</sequence>